<evidence type="ECO:0000256" key="1">
    <source>
        <dbReference type="ARBA" id="ARBA00022801"/>
    </source>
</evidence>
<sequence length="321" mass="35286">MNKLKLLLLSVTIAITVSACGNKGVSKEDVTLVGSPKVNNVVEDKSDNTVKESSNNAKVTEENKVENKGNQVVTTVKTEKQEIKQNSNEKNNLQQMMQTSKNSKNPIPKVEYKLSNRTIVIDPGHASKADTGKEPVSPSSSVLKYKQTGGAQGVITNTPEYKINMQVALKLKEYLDEEGFNVVMTKTNNSKTMTNIERAKLGNEADAGLVIRIHADSAENKSANGASMLVPAYNKYTKKIYKQSKLFGEVILNTVTNEVGMRNRGVIERSDMTGFNWSTVPVVLIEMGFLSNPQEDKNLSNEEYQDKIAKGIVKGVQVLTK</sequence>
<organism evidence="6 7">
    <name type="scientific">Clostridium bovifaecis</name>
    <dbReference type="NCBI Taxonomy" id="2184719"/>
    <lineage>
        <taxon>Bacteria</taxon>
        <taxon>Bacillati</taxon>
        <taxon>Bacillota</taxon>
        <taxon>Clostridia</taxon>
        <taxon>Eubacteriales</taxon>
        <taxon>Clostridiaceae</taxon>
        <taxon>Clostridium</taxon>
    </lineage>
</organism>
<dbReference type="SUPFAM" id="SSF53187">
    <property type="entry name" value="Zn-dependent exopeptidases"/>
    <property type="match status" value="1"/>
</dbReference>
<dbReference type="AlphaFoldDB" id="A0A6I6F7U4"/>
<feature type="chain" id="PRO_5039386066" evidence="4">
    <location>
        <begin position="20"/>
        <end position="321"/>
    </location>
</feature>
<dbReference type="PANTHER" id="PTHR30404:SF0">
    <property type="entry name" value="N-ACETYLMURAMOYL-L-ALANINE AMIDASE AMIC"/>
    <property type="match status" value="1"/>
</dbReference>
<evidence type="ECO:0000259" key="5">
    <source>
        <dbReference type="SMART" id="SM00646"/>
    </source>
</evidence>
<dbReference type="Pfam" id="PF01520">
    <property type="entry name" value="Amidase_3"/>
    <property type="match status" value="1"/>
</dbReference>
<dbReference type="Proteomes" id="UP000422764">
    <property type="component" value="Chromosome"/>
</dbReference>
<feature type="region of interest" description="Disordered" evidence="3">
    <location>
        <begin position="46"/>
        <end position="71"/>
    </location>
</feature>
<keyword evidence="7" id="KW-1185">Reference proteome</keyword>
<dbReference type="GO" id="GO:0030288">
    <property type="term" value="C:outer membrane-bounded periplasmic space"/>
    <property type="evidence" value="ECO:0007669"/>
    <property type="project" value="TreeGrafter"/>
</dbReference>
<evidence type="ECO:0000313" key="7">
    <source>
        <dbReference type="Proteomes" id="UP000422764"/>
    </source>
</evidence>
<feature type="coiled-coil region" evidence="2">
    <location>
        <begin position="76"/>
        <end position="103"/>
    </location>
</feature>
<evidence type="ECO:0000256" key="3">
    <source>
        <dbReference type="SAM" id="MobiDB-lite"/>
    </source>
</evidence>
<feature type="domain" description="MurNAc-LAA" evidence="5">
    <location>
        <begin position="199"/>
        <end position="317"/>
    </location>
</feature>
<proteinExistence type="predicted"/>
<dbReference type="InterPro" id="IPR002508">
    <property type="entry name" value="MurNAc-LAA_cat"/>
</dbReference>
<evidence type="ECO:0000256" key="2">
    <source>
        <dbReference type="SAM" id="Coils"/>
    </source>
</evidence>
<reference evidence="6 7" key="1">
    <citation type="submission" date="2019-12" db="EMBL/GenBank/DDBJ databases">
        <title>Genome sequenceing of Clostridium bovifaecis.</title>
        <authorList>
            <person name="Yao Y."/>
        </authorList>
    </citation>
    <scope>NUCLEOTIDE SEQUENCE [LARGE SCALE GENOMIC DNA]</scope>
    <source>
        <strain evidence="6 7">BXX</strain>
    </source>
</reference>
<dbReference type="PROSITE" id="PS51257">
    <property type="entry name" value="PROKAR_LIPOPROTEIN"/>
    <property type="match status" value="1"/>
</dbReference>
<dbReference type="GO" id="GO:0008745">
    <property type="term" value="F:N-acetylmuramoyl-L-alanine amidase activity"/>
    <property type="evidence" value="ECO:0007669"/>
    <property type="project" value="InterPro"/>
</dbReference>
<name>A0A6I6F7U4_9CLOT</name>
<accession>A0A6I6F7U4</accession>
<dbReference type="CDD" id="cd02696">
    <property type="entry name" value="MurNAc-LAA"/>
    <property type="match status" value="1"/>
</dbReference>
<dbReference type="EMBL" id="CP046522">
    <property type="protein sequence ID" value="QGU93795.1"/>
    <property type="molecule type" value="Genomic_DNA"/>
</dbReference>
<dbReference type="PANTHER" id="PTHR30404">
    <property type="entry name" value="N-ACETYLMURAMOYL-L-ALANINE AMIDASE"/>
    <property type="match status" value="1"/>
</dbReference>
<feature type="region of interest" description="Disordered" evidence="3">
    <location>
        <begin position="123"/>
        <end position="142"/>
    </location>
</feature>
<dbReference type="Gene3D" id="3.40.630.40">
    <property type="entry name" value="Zn-dependent exopeptidases"/>
    <property type="match status" value="1"/>
</dbReference>
<dbReference type="InterPro" id="IPR050695">
    <property type="entry name" value="N-acetylmuramoyl_amidase_3"/>
</dbReference>
<feature type="signal peptide" evidence="4">
    <location>
        <begin position="1"/>
        <end position="19"/>
    </location>
</feature>
<evidence type="ECO:0000313" key="6">
    <source>
        <dbReference type="EMBL" id="QGU93795.1"/>
    </source>
</evidence>
<gene>
    <name evidence="6" type="ORF">GOM49_00425</name>
</gene>
<dbReference type="SMART" id="SM00646">
    <property type="entry name" value="Ami_3"/>
    <property type="match status" value="1"/>
</dbReference>
<keyword evidence="4" id="KW-0732">Signal</keyword>
<evidence type="ECO:0000256" key="4">
    <source>
        <dbReference type="SAM" id="SignalP"/>
    </source>
</evidence>
<protein>
    <submittedName>
        <fullName evidence="6">N-acetylmuramoyl-L-alanine amidase</fullName>
    </submittedName>
</protein>
<keyword evidence="2" id="KW-0175">Coiled coil</keyword>
<dbReference type="GO" id="GO:0009253">
    <property type="term" value="P:peptidoglycan catabolic process"/>
    <property type="evidence" value="ECO:0007669"/>
    <property type="project" value="InterPro"/>
</dbReference>
<keyword evidence="1" id="KW-0378">Hydrolase</keyword>